<dbReference type="Proteomes" id="UP001597260">
    <property type="component" value="Unassembled WGS sequence"/>
</dbReference>
<dbReference type="SUPFAM" id="SSF47413">
    <property type="entry name" value="lambda repressor-like DNA-binding domains"/>
    <property type="match status" value="1"/>
</dbReference>
<dbReference type="CDD" id="cd00093">
    <property type="entry name" value="HTH_XRE"/>
    <property type="match status" value="1"/>
</dbReference>
<dbReference type="SUPFAM" id="SSF48452">
    <property type="entry name" value="TPR-like"/>
    <property type="match status" value="1"/>
</dbReference>
<dbReference type="RefSeq" id="WP_377567502.1">
    <property type="nucleotide sequence ID" value="NZ_JBHTMP010000005.1"/>
</dbReference>
<sequence length="523" mass="56909">MTRTPATHTNCPRCGTRLARDNDTGRCAPCQAAERDQLTTPPEVPESFWDHEPVRQALTERHLGKVIRAYRHHPYHGRLPLSQEIVARWLGINQAQLSRAENNPPMIHLDRLTHWAQLLGIPAHLLWFKLPDHPDSETSRRDRQQTTPVRQSIEAFPSLAVAQPSNLMVSSTGDEATARLGWAAMAHGREGKMPAVALAELVGIGPSSSMGDRGVDPAMVAGLLDTSAHYRRLYHSVPASFLLPATLAHLNLVLSLRPASQPEPERVSLLTAAGEMAALAGVLLGLDAARWTEALSYLDLAWSLSREIHDVELQTVVLGCRSFALSYSGGDHKAGLECADFARKVGANRATAETRAWVAAVASERCASLHDLAACLVRLEDSQAALAEPTDHGSQWRGVGGYNEDKLRAYEGGDMMRLRRYREAEAILEGALAAFDSNMSRHRATAMIDLAEARFGLGDIDAACDMAHEALRLVTQVQHTGNLDRIDVIASRGAAAGSRPANTLQTEVMLARADYGLPIGHVI</sequence>
<dbReference type="Gene3D" id="1.10.260.40">
    <property type="entry name" value="lambda repressor-like DNA-binding domains"/>
    <property type="match status" value="1"/>
</dbReference>
<comment type="caution">
    <text evidence="1">The sequence shown here is derived from an EMBL/GenBank/DDBJ whole genome shotgun (WGS) entry which is preliminary data.</text>
</comment>
<dbReference type="EMBL" id="JBHTMP010000005">
    <property type="protein sequence ID" value="MFD1320478.1"/>
    <property type="molecule type" value="Genomic_DNA"/>
</dbReference>
<evidence type="ECO:0008006" key="3">
    <source>
        <dbReference type="Google" id="ProtNLM"/>
    </source>
</evidence>
<proteinExistence type="predicted"/>
<reference evidence="2" key="1">
    <citation type="journal article" date="2019" name="Int. J. Syst. Evol. Microbiol.">
        <title>The Global Catalogue of Microorganisms (GCM) 10K type strain sequencing project: providing services to taxonomists for standard genome sequencing and annotation.</title>
        <authorList>
            <consortium name="The Broad Institute Genomics Platform"/>
            <consortium name="The Broad Institute Genome Sequencing Center for Infectious Disease"/>
            <person name="Wu L."/>
            <person name="Ma J."/>
        </authorList>
    </citation>
    <scope>NUCLEOTIDE SEQUENCE [LARGE SCALE GENOMIC DNA]</scope>
    <source>
        <strain evidence="2">JCM 31037</strain>
    </source>
</reference>
<keyword evidence="2" id="KW-1185">Reference proteome</keyword>
<dbReference type="InterPro" id="IPR001387">
    <property type="entry name" value="Cro/C1-type_HTH"/>
</dbReference>
<dbReference type="InterPro" id="IPR011990">
    <property type="entry name" value="TPR-like_helical_dom_sf"/>
</dbReference>
<dbReference type="InterPro" id="IPR010982">
    <property type="entry name" value="Lambda_DNA-bd_dom_sf"/>
</dbReference>
<name>A0ABW3Y7R0_9ACTN</name>
<evidence type="ECO:0000313" key="2">
    <source>
        <dbReference type="Proteomes" id="UP001597260"/>
    </source>
</evidence>
<accession>A0ABW3Y7R0</accession>
<gene>
    <name evidence="1" type="ORF">ACFQ4H_05160</name>
</gene>
<protein>
    <recommendedName>
        <fullName evidence="3">Helix-turn-helix domain-containing protein</fullName>
    </recommendedName>
</protein>
<evidence type="ECO:0000313" key="1">
    <source>
        <dbReference type="EMBL" id="MFD1320478.1"/>
    </source>
</evidence>
<organism evidence="1 2">
    <name type="scientific">Micromonospora sonneratiae</name>
    <dbReference type="NCBI Taxonomy" id="1184706"/>
    <lineage>
        <taxon>Bacteria</taxon>
        <taxon>Bacillati</taxon>
        <taxon>Actinomycetota</taxon>
        <taxon>Actinomycetes</taxon>
        <taxon>Micromonosporales</taxon>
        <taxon>Micromonosporaceae</taxon>
        <taxon>Micromonospora</taxon>
    </lineage>
</organism>